<accession>A0A9Q0FRA4</accession>
<feature type="domain" description="Peptidase A1" evidence="1">
    <location>
        <begin position="78"/>
        <end position="104"/>
    </location>
</feature>
<dbReference type="Gene3D" id="2.40.70.10">
    <property type="entry name" value="Acid Proteases"/>
    <property type="match status" value="1"/>
</dbReference>
<protein>
    <recommendedName>
        <fullName evidence="1">Peptidase A1 domain-containing protein</fullName>
    </recommendedName>
</protein>
<dbReference type="EMBL" id="JAKUCV010004518">
    <property type="protein sequence ID" value="KAJ4835117.1"/>
    <property type="molecule type" value="Genomic_DNA"/>
</dbReference>
<gene>
    <name evidence="2" type="ORF">Tsubulata_020174</name>
</gene>
<evidence type="ECO:0000313" key="2">
    <source>
        <dbReference type="EMBL" id="KAJ4835117.1"/>
    </source>
</evidence>
<dbReference type="PROSITE" id="PS51767">
    <property type="entry name" value="PEPTIDASE_A1"/>
    <property type="match status" value="1"/>
</dbReference>
<reference evidence="2" key="2">
    <citation type="journal article" date="2023" name="Plants (Basel)">
        <title>Annotation of the Turnera subulata (Passifloraceae) Draft Genome Reveals the S-Locus Evolved after the Divergence of Turneroideae from Passifloroideae in a Stepwise Manner.</title>
        <authorList>
            <person name="Henning P.M."/>
            <person name="Roalson E.H."/>
            <person name="Mir W."/>
            <person name="McCubbin A.G."/>
            <person name="Shore J.S."/>
        </authorList>
    </citation>
    <scope>NUCLEOTIDE SEQUENCE</scope>
    <source>
        <strain evidence="2">F60SS</strain>
    </source>
</reference>
<sequence length="104" mass="11750">MSAGQAEDKNFDNFSIELYVRFSVSLNLSLNTSLNHLLRRDAMRVAFLTNLLSCNTFVLHLESFGADHIDPSFMGGEYFMRVAVGTPSFYVEMLVDTSSDLTWL</sequence>
<evidence type="ECO:0000259" key="1">
    <source>
        <dbReference type="PROSITE" id="PS51767"/>
    </source>
</evidence>
<organism evidence="2 3">
    <name type="scientific">Turnera subulata</name>
    <dbReference type="NCBI Taxonomy" id="218843"/>
    <lineage>
        <taxon>Eukaryota</taxon>
        <taxon>Viridiplantae</taxon>
        <taxon>Streptophyta</taxon>
        <taxon>Embryophyta</taxon>
        <taxon>Tracheophyta</taxon>
        <taxon>Spermatophyta</taxon>
        <taxon>Magnoliopsida</taxon>
        <taxon>eudicotyledons</taxon>
        <taxon>Gunneridae</taxon>
        <taxon>Pentapetalae</taxon>
        <taxon>rosids</taxon>
        <taxon>fabids</taxon>
        <taxon>Malpighiales</taxon>
        <taxon>Passifloraceae</taxon>
        <taxon>Turnera</taxon>
    </lineage>
</organism>
<evidence type="ECO:0000313" key="3">
    <source>
        <dbReference type="Proteomes" id="UP001141552"/>
    </source>
</evidence>
<name>A0A9Q0FRA4_9ROSI</name>
<dbReference type="Proteomes" id="UP001141552">
    <property type="component" value="Unassembled WGS sequence"/>
</dbReference>
<dbReference type="AlphaFoldDB" id="A0A9Q0FRA4"/>
<proteinExistence type="predicted"/>
<keyword evidence="3" id="KW-1185">Reference proteome</keyword>
<dbReference type="SUPFAM" id="SSF50630">
    <property type="entry name" value="Acid proteases"/>
    <property type="match status" value="1"/>
</dbReference>
<comment type="caution">
    <text evidence="2">The sequence shown here is derived from an EMBL/GenBank/DDBJ whole genome shotgun (WGS) entry which is preliminary data.</text>
</comment>
<dbReference type="InterPro" id="IPR033121">
    <property type="entry name" value="PEPTIDASE_A1"/>
</dbReference>
<dbReference type="InterPro" id="IPR021109">
    <property type="entry name" value="Peptidase_aspartic_dom_sf"/>
</dbReference>
<reference evidence="2" key="1">
    <citation type="submission" date="2022-02" db="EMBL/GenBank/DDBJ databases">
        <authorList>
            <person name="Henning P.M."/>
            <person name="McCubbin A.G."/>
            <person name="Shore J.S."/>
        </authorList>
    </citation>
    <scope>NUCLEOTIDE SEQUENCE</scope>
    <source>
        <strain evidence="2">F60SS</strain>
        <tissue evidence="2">Leaves</tissue>
    </source>
</reference>